<sequence>MSKMKSVLESLHDFNVPDADYEEWKAKFMAMSESDKLLNVVAPVAQYLLDPESYATASVMAVAIICVNRYISELEAEDF</sequence>
<keyword evidence="2" id="KW-1185">Reference proteome</keyword>
<evidence type="ECO:0000313" key="2">
    <source>
        <dbReference type="Proteomes" id="UP000326777"/>
    </source>
</evidence>
<dbReference type="Proteomes" id="UP000326777">
    <property type="component" value="Genome"/>
</dbReference>
<name>A0A5P8PHF8_9CAUD</name>
<protein>
    <submittedName>
        <fullName evidence="1">Uncharacterized protein</fullName>
    </submittedName>
</protein>
<dbReference type="EMBL" id="MN095771">
    <property type="protein sequence ID" value="QFR56094.1"/>
    <property type="molecule type" value="Genomic_DNA"/>
</dbReference>
<evidence type="ECO:0000313" key="1">
    <source>
        <dbReference type="EMBL" id="QFR56094.1"/>
    </source>
</evidence>
<proteinExistence type="predicted"/>
<reference evidence="2" key="1">
    <citation type="submission" date="2019-06" db="EMBL/GenBank/DDBJ databases">
        <title>Complete genome sequence of Serratia marcescens phage Muldoon.</title>
        <authorList>
            <person name="Campbell S."/>
            <person name="Atkinson C."/>
            <person name="Moreland R."/>
            <person name="Liu M."/>
            <person name="Ramsey J."/>
            <person name="Leavitt J."/>
        </authorList>
    </citation>
    <scope>NUCLEOTIDE SEQUENCE [LARGE SCALE GENOMIC DNA]</scope>
</reference>
<gene>
    <name evidence="1" type="ORF">CPT_Muldoon_143</name>
</gene>
<accession>A0A5P8PHF8</accession>
<organism evidence="1 2">
    <name type="scientific">Serratia phage Muldoon</name>
    <dbReference type="NCBI Taxonomy" id="2601678"/>
    <lineage>
        <taxon>Viruses</taxon>
        <taxon>Duplodnaviria</taxon>
        <taxon>Heunggongvirae</taxon>
        <taxon>Uroviricota</taxon>
        <taxon>Caudoviricetes</taxon>
        <taxon>Muldoonvirus</taxon>
        <taxon>Muldoonvirus muldoon</taxon>
    </lineage>
</organism>